<dbReference type="OrthoDB" id="4682787at2759"/>
<keyword evidence="2 7" id="KW-0812">Transmembrane</keyword>
<evidence type="ECO:0000256" key="2">
    <source>
        <dbReference type="ARBA" id="ARBA00022692"/>
    </source>
</evidence>
<dbReference type="InterPro" id="IPR049326">
    <property type="entry name" value="Rhodopsin_dom_fungi"/>
</dbReference>
<dbReference type="GeneID" id="37197967"/>
<dbReference type="RefSeq" id="XP_025552288.1">
    <property type="nucleotide sequence ID" value="XM_025693678.1"/>
</dbReference>
<dbReference type="AlphaFoldDB" id="A0A395I400"/>
<feature type="region of interest" description="Disordered" evidence="6">
    <location>
        <begin position="313"/>
        <end position="351"/>
    </location>
</feature>
<keyword evidence="3 7" id="KW-1133">Transmembrane helix</keyword>
<sequence length="364" mass="39634">MFDPRSPTVDEQESQSHQPLALGLCISLLILGNIAVAIRVHVQCHFHKRPLVEDYALIVALAFANLVSIATLVGTRYGFGLHSSRISSSAYLTFHVKSAYVCMWLIAVFYGPAMLAAKVAMLLYYRRRLPLELASLRIIWWGNLVYTILWAAGSTIASILSCIPVSYYWNCLDLSLDLHGSCSDFKTSNTPPAVLDLVSDLAMLLLPAVTITTLKLPVTRQNALITVFCIGVLICAVAVARIALLETTSHLNSDLTYAGAPFHILASVQLHLAIICASAVPIAVCLRLSWRAATSNDPTTRCGGYVYPMEPATGKTSTARKQKAGRSGASSSTEQLRQGQHSRDNTATPQLHQIMVKMDVEVAH</sequence>
<feature type="transmembrane region" description="Helical" evidence="7">
    <location>
        <begin position="54"/>
        <end position="78"/>
    </location>
</feature>
<dbReference type="VEuPathDB" id="FungiDB:BO97DRAFT_388894"/>
<feature type="domain" description="Rhodopsin" evidence="8">
    <location>
        <begin position="38"/>
        <end position="286"/>
    </location>
</feature>
<evidence type="ECO:0000256" key="3">
    <source>
        <dbReference type="ARBA" id="ARBA00022989"/>
    </source>
</evidence>
<dbReference type="InterPro" id="IPR052337">
    <property type="entry name" value="SAT4-like"/>
</dbReference>
<feature type="transmembrane region" description="Helical" evidence="7">
    <location>
        <begin position="223"/>
        <end position="244"/>
    </location>
</feature>
<dbReference type="PANTHER" id="PTHR33048:SF47">
    <property type="entry name" value="INTEGRAL MEMBRANE PROTEIN-RELATED"/>
    <property type="match status" value="1"/>
</dbReference>
<dbReference type="PANTHER" id="PTHR33048">
    <property type="entry name" value="PTH11-LIKE INTEGRAL MEMBRANE PROTEIN (AFU_ORTHOLOGUE AFUA_5G11245)"/>
    <property type="match status" value="1"/>
</dbReference>
<organism evidence="9 10">
    <name type="scientific">Aspergillus homomorphus (strain CBS 101889)</name>
    <dbReference type="NCBI Taxonomy" id="1450537"/>
    <lineage>
        <taxon>Eukaryota</taxon>
        <taxon>Fungi</taxon>
        <taxon>Dikarya</taxon>
        <taxon>Ascomycota</taxon>
        <taxon>Pezizomycotina</taxon>
        <taxon>Eurotiomycetes</taxon>
        <taxon>Eurotiomycetidae</taxon>
        <taxon>Eurotiales</taxon>
        <taxon>Aspergillaceae</taxon>
        <taxon>Aspergillus</taxon>
        <taxon>Aspergillus subgen. Circumdati</taxon>
    </lineage>
</organism>
<dbReference type="EMBL" id="KZ824280">
    <property type="protein sequence ID" value="RAL13134.1"/>
    <property type="molecule type" value="Genomic_DNA"/>
</dbReference>
<feature type="transmembrane region" description="Helical" evidence="7">
    <location>
        <begin position="98"/>
        <end position="124"/>
    </location>
</feature>
<keyword evidence="10" id="KW-1185">Reference proteome</keyword>
<gene>
    <name evidence="9" type="ORF">BO97DRAFT_388894</name>
</gene>
<evidence type="ECO:0000256" key="6">
    <source>
        <dbReference type="SAM" id="MobiDB-lite"/>
    </source>
</evidence>
<proteinExistence type="inferred from homology"/>
<feature type="compositionally biased region" description="Polar residues" evidence="6">
    <location>
        <begin position="328"/>
        <end position="351"/>
    </location>
</feature>
<protein>
    <recommendedName>
        <fullName evidence="8">Rhodopsin domain-containing protein</fullName>
    </recommendedName>
</protein>
<evidence type="ECO:0000259" key="8">
    <source>
        <dbReference type="Pfam" id="PF20684"/>
    </source>
</evidence>
<evidence type="ECO:0000256" key="7">
    <source>
        <dbReference type="SAM" id="Phobius"/>
    </source>
</evidence>
<feature type="transmembrane region" description="Helical" evidence="7">
    <location>
        <begin position="20"/>
        <end position="42"/>
    </location>
</feature>
<evidence type="ECO:0000256" key="4">
    <source>
        <dbReference type="ARBA" id="ARBA00023136"/>
    </source>
</evidence>
<evidence type="ECO:0000256" key="1">
    <source>
        <dbReference type="ARBA" id="ARBA00004141"/>
    </source>
</evidence>
<evidence type="ECO:0000256" key="5">
    <source>
        <dbReference type="ARBA" id="ARBA00038359"/>
    </source>
</evidence>
<evidence type="ECO:0000313" key="10">
    <source>
        <dbReference type="Proteomes" id="UP000248961"/>
    </source>
</evidence>
<dbReference type="Proteomes" id="UP000248961">
    <property type="component" value="Unassembled WGS sequence"/>
</dbReference>
<feature type="transmembrane region" description="Helical" evidence="7">
    <location>
        <begin position="144"/>
        <end position="169"/>
    </location>
</feature>
<dbReference type="Pfam" id="PF20684">
    <property type="entry name" value="Fung_rhodopsin"/>
    <property type="match status" value="1"/>
</dbReference>
<reference evidence="9 10" key="1">
    <citation type="submission" date="2018-02" db="EMBL/GenBank/DDBJ databases">
        <title>The genomes of Aspergillus section Nigri reveals drivers in fungal speciation.</title>
        <authorList>
            <consortium name="DOE Joint Genome Institute"/>
            <person name="Vesth T.C."/>
            <person name="Nybo J."/>
            <person name="Theobald S."/>
            <person name="Brandl J."/>
            <person name="Frisvad J.C."/>
            <person name="Nielsen K.F."/>
            <person name="Lyhne E.K."/>
            <person name="Kogle M.E."/>
            <person name="Kuo A."/>
            <person name="Riley R."/>
            <person name="Clum A."/>
            <person name="Nolan M."/>
            <person name="Lipzen A."/>
            <person name="Salamov A."/>
            <person name="Henrissat B."/>
            <person name="Wiebenga A."/>
            <person name="De vries R.P."/>
            <person name="Grigoriev I.V."/>
            <person name="Mortensen U.H."/>
            <person name="Andersen M.R."/>
            <person name="Baker S.E."/>
        </authorList>
    </citation>
    <scope>NUCLEOTIDE SEQUENCE [LARGE SCALE GENOMIC DNA]</scope>
    <source>
        <strain evidence="9 10">CBS 101889</strain>
    </source>
</reference>
<keyword evidence="4 7" id="KW-0472">Membrane</keyword>
<name>A0A395I400_ASPHC</name>
<accession>A0A395I400</accession>
<feature type="transmembrane region" description="Helical" evidence="7">
    <location>
        <begin position="193"/>
        <end position="211"/>
    </location>
</feature>
<feature type="transmembrane region" description="Helical" evidence="7">
    <location>
        <begin position="264"/>
        <end position="286"/>
    </location>
</feature>
<comment type="subcellular location">
    <subcellularLocation>
        <location evidence="1">Membrane</location>
        <topology evidence="1">Multi-pass membrane protein</topology>
    </subcellularLocation>
</comment>
<evidence type="ECO:0000313" key="9">
    <source>
        <dbReference type="EMBL" id="RAL13134.1"/>
    </source>
</evidence>
<comment type="similarity">
    <text evidence="5">Belongs to the SAT4 family.</text>
</comment>
<dbReference type="GO" id="GO:0016020">
    <property type="term" value="C:membrane"/>
    <property type="evidence" value="ECO:0007669"/>
    <property type="project" value="UniProtKB-SubCell"/>
</dbReference>